<accession>A3GH71</accession>
<dbReference type="OrthoDB" id="4041975at2759"/>
<feature type="transmembrane region" description="Helical" evidence="1">
    <location>
        <begin position="41"/>
        <end position="64"/>
    </location>
</feature>
<dbReference type="Proteomes" id="UP000002258">
    <property type="component" value="Chromosome 1"/>
</dbReference>
<reference evidence="2 3" key="1">
    <citation type="journal article" date="2007" name="Nat. Biotechnol.">
        <title>Genome sequence of the lignocellulose-bioconverting and xylose-fermenting yeast Pichia stipitis.</title>
        <authorList>
            <person name="Jeffries T.W."/>
            <person name="Grigoriev I.V."/>
            <person name="Grimwood J."/>
            <person name="Laplaza J.M."/>
            <person name="Aerts A."/>
            <person name="Salamov A."/>
            <person name="Schmutz J."/>
            <person name="Lindquist E."/>
            <person name="Dehal P."/>
            <person name="Shapiro H."/>
            <person name="Jin Y.S."/>
            <person name="Passoth V."/>
            <person name="Richardson P.M."/>
        </authorList>
    </citation>
    <scope>NUCLEOTIDE SEQUENCE [LARGE SCALE GENOMIC DNA]</scope>
    <source>
        <strain evidence="3">ATCC 58785 / CBS 6054 / NBRC 10063 / NRRL Y-11545</strain>
    </source>
</reference>
<gene>
    <name evidence="2" type="ORF">PICST_39806</name>
</gene>
<dbReference type="RefSeq" id="XP_001386792.1">
    <property type="nucleotide sequence ID" value="XM_001386755.1"/>
</dbReference>
<comment type="caution">
    <text evidence="2">The sequence shown here is derived from an EMBL/GenBank/DDBJ whole genome shotgun (WGS) entry which is preliminary data.</text>
</comment>
<sequence length="221" mass="26000">MLSTAVEIIQCVDEYITKTLQSNSFTENLIGTPTSKFITEFLIITFVILMSYEVIYWSGIYLSLWEYHAKDIFTEVPVHCAHVYIRLNVVSKSKLEKTKEYYVLKKNSKYNVLYWNKLNQLGGEIFSLDRFIKYHFEFSPEDFEMNKEPEFGSTVDHLREKIFTLFKDSEVYSQFHNDKLSKTDVLLFNNRNEEVTHASGDKYLSQCHIETGNVIDSIVLY</sequence>
<dbReference type="AlphaFoldDB" id="A3GH71"/>
<keyword evidence="3" id="KW-1185">Reference proteome</keyword>
<name>A3GH71_PICST</name>
<dbReference type="HOGENOM" id="CLU_1219559_0_0_1"/>
<dbReference type="KEGG" id="pic:PICST_39806"/>
<dbReference type="OMA" id="SYETIYW"/>
<protein>
    <submittedName>
        <fullName evidence="2">Uncharacterized protein</fullName>
    </submittedName>
</protein>
<evidence type="ECO:0000313" key="2">
    <source>
        <dbReference type="EMBL" id="EAZ62769.1"/>
    </source>
</evidence>
<dbReference type="GeneID" id="4851620"/>
<evidence type="ECO:0000313" key="3">
    <source>
        <dbReference type="Proteomes" id="UP000002258"/>
    </source>
</evidence>
<keyword evidence="1" id="KW-0812">Transmembrane</keyword>
<keyword evidence="1" id="KW-0472">Membrane</keyword>
<dbReference type="InParanoid" id="A3GH71"/>
<organism evidence="2 3">
    <name type="scientific">Scheffersomyces stipitis (strain ATCC 58785 / CBS 6054 / NBRC 10063 / NRRL Y-11545)</name>
    <name type="common">Yeast</name>
    <name type="synonym">Pichia stipitis</name>
    <dbReference type="NCBI Taxonomy" id="322104"/>
    <lineage>
        <taxon>Eukaryota</taxon>
        <taxon>Fungi</taxon>
        <taxon>Dikarya</taxon>
        <taxon>Ascomycota</taxon>
        <taxon>Saccharomycotina</taxon>
        <taxon>Pichiomycetes</taxon>
        <taxon>Debaryomycetaceae</taxon>
        <taxon>Scheffersomyces</taxon>
    </lineage>
</organism>
<dbReference type="EMBL" id="AAVQ01000002">
    <property type="protein sequence ID" value="EAZ62769.1"/>
    <property type="molecule type" value="Genomic_DNA"/>
</dbReference>
<dbReference type="eggNOG" id="ENOG502S9IG">
    <property type="taxonomic scope" value="Eukaryota"/>
</dbReference>
<proteinExistence type="predicted"/>
<evidence type="ECO:0000256" key="1">
    <source>
        <dbReference type="SAM" id="Phobius"/>
    </source>
</evidence>
<keyword evidence="1" id="KW-1133">Transmembrane helix</keyword>